<evidence type="ECO:0000313" key="3">
    <source>
        <dbReference type="EMBL" id="EQD53165.1"/>
    </source>
</evidence>
<dbReference type="EMBL" id="AUZY01006806">
    <property type="protein sequence ID" value="EQD53165.1"/>
    <property type="molecule type" value="Genomic_DNA"/>
</dbReference>
<protein>
    <submittedName>
        <fullName evidence="3">Cytochrome c oxidase subunit I</fullName>
        <ecNumber evidence="3">1.7.2.5</ecNumber>
    </submittedName>
</protein>
<comment type="caution">
    <text evidence="3">The sequence shown here is derived from an EMBL/GenBank/DDBJ whole genome shotgun (WGS) entry which is preliminary data.</text>
</comment>
<feature type="non-terminal residue" evidence="3">
    <location>
        <position position="143"/>
    </location>
</feature>
<dbReference type="GO" id="GO:0015990">
    <property type="term" value="P:electron transport coupled proton transport"/>
    <property type="evidence" value="ECO:0007669"/>
    <property type="project" value="TreeGrafter"/>
</dbReference>
<dbReference type="InterPro" id="IPR000883">
    <property type="entry name" value="Cyt_C_Oxase_1"/>
</dbReference>
<reference evidence="3" key="1">
    <citation type="submission" date="2013-08" db="EMBL/GenBank/DDBJ databases">
        <authorList>
            <person name="Mendez C."/>
            <person name="Richter M."/>
            <person name="Ferrer M."/>
            <person name="Sanchez J."/>
        </authorList>
    </citation>
    <scope>NUCLEOTIDE SEQUENCE</scope>
</reference>
<dbReference type="EC" id="1.7.2.5" evidence="3"/>
<evidence type="ECO:0000256" key="1">
    <source>
        <dbReference type="SAM" id="Phobius"/>
    </source>
</evidence>
<name>T1BG98_9ZZZZ</name>
<dbReference type="SUPFAM" id="SSF81442">
    <property type="entry name" value="Cytochrome c oxidase subunit I-like"/>
    <property type="match status" value="1"/>
</dbReference>
<dbReference type="PROSITE" id="PS50855">
    <property type="entry name" value="COX1"/>
    <property type="match status" value="1"/>
</dbReference>
<dbReference type="GO" id="GO:0020037">
    <property type="term" value="F:heme binding"/>
    <property type="evidence" value="ECO:0007669"/>
    <property type="project" value="InterPro"/>
</dbReference>
<accession>T1BG98</accession>
<feature type="transmembrane region" description="Helical" evidence="1">
    <location>
        <begin position="6"/>
        <end position="22"/>
    </location>
</feature>
<reference evidence="3" key="2">
    <citation type="journal article" date="2014" name="ISME J.">
        <title>Microbial stratification in low pH oxic and suboxic macroscopic growths along an acid mine drainage.</title>
        <authorList>
            <person name="Mendez-Garcia C."/>
            <person name="Mesa V."/>
            <person name="Sprenger R.R."/>
            <person name="Richter M."/>
            <person name="Diez M.S."/>
            <person name="Solano J."/>
            <person name="Bargiela R."/>
            <person name="Golyshina O.V."/>
            <person name="Manteca A."/>
            <person name="Ramos J.L."/>
            <person name="Gallego J.R."/>
            <person name="Llorente I."/>
            <person name="Martins Dos Santos V.A."/>
            <person name="Jensen O.N."/>
            <person name="Pelaez A.I."/>
            <person name="Sanchez J."/>
            <person name="Ferrer M."/>
        </authorList>
    </citation>
    <scope>NUCLEOTIDE SEQUENCE</scope>
</reference>
<dbReference type="PANTHER" id="PTHR10422:SF18">
    <property type="entry name" value="CYTOCHROME C OXIDASE SUBUNIT 1"/>
    <property type="match status" value="1"/>
</dbReference>
<proteinExistence type="predicted"/>
<keyword evidence="1" id="KW-1133">Transmembrane helix</keyword>
<dbReference type="GO" id="GO:0004129">
    <property type="term" value="F:cytochrome-c oxidase activity"/>
    <property type="evidence" value="ECO:0007669"/>
    <property type="project" value="InterPro"/>
</dbReference>
<keyword evidence="3" id="KW-0560">Oxidoreductase</keyword>
<dbReference type="InterPro" id="IPR023616">
    <property type="entry name" value="Cyt_c_oxase-like_su1_dom"/>
</dbReference>
<dbReference type="GO" id="GO:0016020">
    <property type="term" value="C:membrane"/>
    <property type="evidence" value="ECO:0007669"/>
    <property type="project" value="InterPro"/>
</dbReference>
<dbReference type="GO" id="GO:0016966">
    <property type="term" value="F:nitric oxide reductase activity"/>
    <property type="evidence" value="ECO:0007669"/>
    <property type="project" value="UniProtKB-EC"/>
</dbReference>
<dbReference type="Pfam" id="PF00115">
    <property type="entry name" value="COX1"/>
    <property type="match status" value="1"/>
</dbReference>
<keyword evidence="1" id="KW-0812">Transmembrane</keyword>
<gene>
    <name evidence="3" type="ORF">B1B_10400</name>
</gene>
<feature type="transmembrane region" description="Helical" evidence="1">
    <location>
        <begin position="34"/>
        <end position="57"/>
    </location>
</feature>
<keyword evidence="1" id="KW-0472">Membrane</keyword>
<evidence type="ECO:0000259" key="2">
    <source>
        <dbReference type="PROSITE" id="PS50855"/>
    </source>
</evidence>
<dbReference type="InterPro" id="IPR036927">
    <property type="entry name" value="Cyt_c_oxase-like_su1_sf"/>
</dbReference>
<sequence>MALSFAVVVPSAITVFSLWMTLKGVPARQWEWNAASLFAVLSFGGVIFGGLSGPVVATVPWDVSTHNSLFILSHFHAIVILGIVAGGFAFLYAMFPILTGRQWVSPLLARIHFALTAIGGVTIVLMFDQLGSLGVLRRAVIVP</sequence>
<dbReference type="PANTHER" id="PTHR10422">
    <property type="entry name" value="CYTOCHROME C OXIDASE SUBUNIT 1"/>
    <property type="match status" value="1"/>
</dbReference>
<dbReference type="GO" id="GO:0009060">
    <property type="term" value="P:aerobic respiration"/>
    <property type="evidence" value="ECO:0007669"/>
    <property type="project" value="InterPro"/>
</dbReference>
<feature type="transmembrane region" description="Helical" evidence="1">
    <location>
        <begin position="69"/>
        <end position="95"/>
    </location>
</feature>
<feature type="domain" description="Cytochrome oxidase subunit I profile" evidence="2">
    <location>
        <begin position="1"/>
        <end position="143"/>
    </location>
</feature>
<dbReference type="GO" id="GO:0022904">
    <property type="term" value="P:respiratory electron transport chain"/>
    <property type="evidence" value="ECO:0007669"/>
    <property type="project" value="TreeGrafter"/>
</dbReference>
<organism evidence="3">
    <name type="scientific">mine drainage metagenome</name>
    <dbReference type="NCBI Taxonomy" id="410659"/>
    <lineage>
        <taxon>unclassified sequences</taxon>
        <taxon>metagenomes</taxon>
        <taxon>ecological metagenomes</taxon>
    </lineage>
</organism>
<dbReference type="AlphaFoldDB" id="T1BG98"/>
<dbReference type="Gene3D" id="1.20.210.10">
    <property type="entry name" value="Cytochrome c oxidase-like, subunit I domain"/>
    <property type="match status" value="1"/>
</dbReference>
<feature type="transmembrane region" description="Helical" evidence="1">
    <location>
        <begin position="107"/>
        <end position="127"/>
    </location>
</feature>